<dbReference type="STRING" id="1127696.HMPREF9134_01665"/>
<keyword evidence="2" id="KW-0489">Methyltransferase</keyword>
<dbReference type="NCBIfam" id="TIGR00536">
    <property type="entry name" value="hemK_fam"/>
    <property type="match status" value="1"/>
</dbReference>
<evidence type="ECO:0000256" key="2">
    <source>
        <dbReference type="ARBA" id="ARBA00022603"/>
    </source>
</evidence>
<accession>L1NAI8</accession>
<dbReference type="eggNOG" id="COG2890">
    <property type="taxonomic scope" value="Bacteria"/>
</dbReference>
<evidence type="ECO:0000259" key="6">
    <source>
        <dbReference type="Pfam" id="PF05175"/>
    </source>
</evidence>
<dbReference type="InterPro" id="IPR029063">
    <property type="entry name" value="SAM-dependent_MTases_sf"/>
</dbReference>
<dbReference type="Gene3D" id="1.10.8.10">
    <property type="entry name" value="DNA helicase RuvA subunit, C-terminal domain"/>
    <property type="match status" value="1"/>
</dbReference>
<comment type="caution">
    <text evidence="8">The sequence shown here is derived from an EMBL/GenBank/DDBJ whole genome shotgun (WGS) entry which is preliminary data.</text>
</comment>
<dbReference type="PROSITE" id="PS00092">
    <property type="entry name" value="N6_MTASE"/>
    <property type="match status" value="1"/>
</dbReference>
<dbReference type="GO" id="GO:0032259">
    <property type="term" value="P:methylation"/>
    <property type="evidence" value="ECO:0007669"/>
    <property type="project" value="UniProtKB-KW"/>
</dbReference>
<evidence type="ECO:0000256" key="4">
    <source>
        <dbReference type="ARBA" id="ARBA00022691"/>
    </source>
</evidence>
<evidence type="ECO:0000313" key="9">
    <source>
        <dbReference type="Proteomes" id="UP000010408"/>
    </source>
</evidence>
<dbReference type="HOGENOM" id="CLU_018398_3_2_10"/>
<dbReference type="InterPro" id="IPR007848">
    <property type="entry name" value="Small_mtfrase_dom"/>
</dbReference>
<dbReference type="Proteomes" id="UP000010408">
    <property type="component" value="Unassembled WGS sequence"/>
</dbReference>
<gene>
    <name evidence="8" type="ORF">HMPREF9134_01665</name>
</gene>
<evidence type="ECO:0000259" key="7">
    <source>
        <dbReference type="Pfam" id="PF17827"/>
    </source>
</evidence>
<dbReference type="InterPro" id="IPR050320">
    <property type="entry name" value="N5-glutamine_MTase"/>
</dbReference>
<dbReference type="GO" id="GO:0003676">
    <property type="term" value="F:nucleic acid binding"/>
    <property type="evidence" value="ECO:0007669"/>
    <property type="project" value="InterPro"/>
</dbReference>
<evidence type="ECO:0000256" key="3">
    <source>
        <dbReference type="ARBA" id="ARBA00022679"/>
    </source>
</evidence>
<dbReference type="InterPro" id="IPR002052">
    <property type="entry name" value="DNA_methylase_N6_adenine_CS"/>
</dbReference>
<dbReference type="PANTHER" id="PTHR18895:SF74">
    <property type="entry name" value="MTRF1L RELEASE FACTOR GLUTAMINE METHYLTRANSFERASE"/>
    <property type="match status" value="1"/>
</dbReference>
<name>L1NAI8_9PORP</name>
<evidence type="ECO:0000256" key="1">
    <source>
        <dbReference type="ARBA" id="ARBA00012771"/>
    </source>
</evidence>
<evidence type="ECO:0000313" key="8">
    <source>
        <dbReference type="EMBL" id="EKY00331.1"/>
    </source>
</evidence>
<dbReference type="EMBL" id="AMEQ01000040">
    <property type="protein sequence ID" value="EKY00331.1"/>
    <property type="molecule type" value="Genomic_DNA"/>
</dbReference>
<comment type="catalytic activity">
    <reaction evidence="5">
        <text>L-glutaminyl-[peptide chain release factor] + S-adenosyl-L-methionine = N(5)-methyl-L-glutaminyl-[peptide chain release factor] + S-adenosyl-L-homocysteine + H(+)</text>
        <dbReference type="Rhea" id="RHEA:42896"/>
        <dbReference type="Rhea" id="RHEA-COMP:10271"/>
        <dbReference type="Rhea" id="RHEA-COMP:10272"/>
        <dbReference type="ChEBI" id="CHEBI:15378"/>
        <dbReference type="ChEBI" id="CHEBI:30011"/>
        <dbReference type="ChEBI" id="CHEBI:57856"/>
        <dbReference type="ChEBI" id="CHEBI:59789"/>
        <dbReference type="ChEBI" id="CHEBI:61891"/>
        <dbReference type="EC" id="2.1.1.297"/>
    </reaction>
</comment>
<dbReference type="InterPro" id="IPR004556">
    <property type="entry name" value="HemK-like"/>
</dbReference>
<dbReference type="CDD" id="cd02440">
    <property type="entry name" value="AdoMet_MTases"/>
    <property type="match status" value="1"/>
</dbReference>
<dbReference type="RefSeq" id="WP_005467794.1">
    <property type="nucleotide sequence ID" value="NZ_KB291032.1"/>
</dbReference>
<dbReference type="SUPFAM" id="SSF53335">
    <property type="entry name" value="S-adenosyl-L-methionine-dependent methyltransferases"/>
    <property type="match status" value="1"/>
</dbReference>
<dbReference type="Gene3D" id="3.40.50.150">
    <property type="entry name" value="Vaccinia Virus protein VP39"/>
    <property type="match status" value="1"/>
</dbReference>
<organism evidence="8 9">
    <name type="scientific">Porphyromonas catoniae F0037</name>
    <dbReference type="NCBI Taxonomy" id="1127696"/>
    <lineage>
        <taxon>Bacteria</taxon>
        <taxon>Pseudomonadati</taxon>
        <taxon>Bacteroidota</taxon>
        <taxon>Bacteroidia</taxon>
        <taxon>Bacteroidales</taxon>
        <taxon>Porphyromonadaceae</taxon>
        <taxon>Porphyromonas</taxon>
    </lineage>
</organism>
<dbReference type="PANTHER" id="PTHR18895">
    <property type="entry name" value="HEMK METHYLTRANSFERASE"/>
    <property type="match status" value="1"/>
</dbReference>
<keyword evidence="4" id="KW-0949">S-adenosyl-L-methionine</keyword>
<reference evidence="8 9" key="1">
    <citation type="submission" date="2012-05" db="EMBL/GenBank/DDBJ databases">
        <authorList>
            <person name="Weinstock G."/>
            <person name="Sodergren E."/>
            <person name="Lobos E.A."/>
            <person name="Fulton L."/>
            <person name="Fulton R."/>
            <person name="Courtney L."/>
            <person name="Fronick C."/>
            <person name="O'Laughlin M."/>
            <person name="Godfrey J."/>
            <person name="Wilson R.M."/>
            <person name="Miner T."/>
            <person name="Farmer C."/>
            <person name="Delehaunty K."/>
            <person name="Cordes M."/>
            <person name="Minx P."/>
            <person name="Tomlinson C."/>
            <person name="Chen J."/>
            <person name="Wollam A."/>
            <person name="Pepin K.H."/>
            <person name="Bhonagiri V."/>
            <person name="Zhang X."/>
            <person name="Suruliraj S."/>
            <person name="Warren W."/>
            <person name="Mitreva M."/>
            <person name="Mardis E.R."/>
            <person name="Wilson R.K."/>
        </authorList>
    </citation>
    <scope>NUCLEOTIDE SEQUENCE [LARGE SCALE GENOMIC DNA]</scope>
    <source>
        <strain evidence="8 9">F0037</strain>
    </source>
</reference>
<proteinExistence type="predicted"/>
<dbReference type="PATRIC" id="fig|1127696.3.peg.1506"/>
<feature type="domain" description="Release factor glutamine methyltransferase N-terminal" evidence="7">
    <location>
        <begin position="10"/>
        <end position="79"/>
    </location>
</feature>
<dbReference type="AlphaFoldDB" id="L1NAI8"/>
<dbReference type="Pfam" id="PF17827">
    <property type="entry name" value="PrmC_N"/>
    <property type="match status" value="1"/>
</dbReference>
<keyword evidence="3" id="KW-0808">Transferase</keyword>
<dbReference type="Pfam" id="PF05175">
    <property type="entry name" value="MTS"/>
    <property type="match status" value="1"/>
</dbReference>
<dbReference type="InterPro" id="IPR040758">
    <property type="entry name" value="PrmC_N"/>
</dbReference>
<dbReference type="GO" id="GO:0102559">
    <property type="term" value="F:peptide chain release factor N(5)-glutamine methyltransferase activity"/>
    <property type="evidence" value="ECO:0007669"/>
    <property type="project" value="UniProtKB-EC"/>
</dbReference>
<feature type="domain" description="Methyltransferase small" evidence="6">
    <location>
        <begin position="108"/>
        <end position="209"/>
    </location>
</feature>
<protein>
    <recommendedName>
        <fullName evidence="1">peptide chain release factor N(5)-glutamine methyltransferase</fullName>
        <ecNumber evidence="1">2.1.1.297</ecNumber>
    </recommendedName>
</protein>
<sequence>MNTIQQLEQVAYDRLSAAYDRAEVTELVRRLLEDVKGWTRTQLLLCWGKDTLLSPEEWELLLQRLSRLEAGEPLQYILGCACFFDRELLVRPGVLIPRPETEELVALILEHPEAGSWSHFLDVGTGSGCIAYALAEHLPDVKQAIALEVSSEAIPVAQANFEELYGRTGKVVSLWKEDLFSLVERQTILTTPLDLIVSNPPYIHPREAEAMTDNVLCYEPHLALFAPASSPLAYYEALARLLGQGYLRRGGSLWLELNPLYAEDTLRLMLSIIGEERAEGELIQDLSGKKRFLHITYHGA</sequence>
<evidence type="ECO:0000256" key="5">
    <source>
        <dbReference type="ARBA" id="ARBA00048391"/>
    </source>
</evidence>
<dbReference type="EC" id="2.1.1.297" evidence="1"/>